<dbReference type="PANTHER" id="PTHR48258">
    <property type="entry name" value="DUF4218 DOMAIN-CONTAINING PROTEIN-RELATED"/>
    <property type="match status" value="1"/>
</dbReference>
<evidence type="ECO:0000256" key="1">
    <source>
        <dbReference type="SAM" id="MobiDB-lite"/>
    </source>
</evidence>
<dbReference type="EMBL" id="JBJXBP010000003">
    <property type="protein sequence ID" value="KAL3839069.1"/>
    <property type="molecule type" value="Genomic_DNA"/>
</dbReference>
<protein>
    <submittedName>
        <fullName evidence="4">Uncharacterized protein</fullName>
    </submittedName>
</protein>
<accession>A0ABD3TPP0</accession>
<dbReference type="InterPro" id="IPR004242">
    <property type="entry name" value="Transposase_21"/>
</dbReference>
<comment type="caution">
    <text evidence="4">The sequence shown here is derived from an EMBL/GenBank/DDBJ whole genome shotgun (WGS) entry which is preliminary data.</text>
</comment>
<feature type="domain" description="DUF4216" evidence="2">
    <location>
        <begin position="883"/>
        <end position="953"/>
    </location>
</feature>
<dbReference type="Pfam" id="PF13960">
    <property type="entry name" value="DUF4218"/>
    <property type="match status" value="1"/>
</dbReference>
<name>A0ABD3TPP0_9LAMI</name>
<organism evidence="4 5">
    <name type="scientific">Penstemon smallii</name>
    <dbReference type="NCBI Taxonomy" id="265156"/>
    <lineage>
        <taxon>Eukaryota</taxon>
        <taxon>Viridiplantae</taxon>
        <taxon>Streptophyta</taxon>
        <taxon>Embryophyta</taxon>
        <taxon>Tracheophyta</taxon>
        <taxon>Spermatophyta</taxon>
        <taxon>Magnoliopsida</taxon>
        <taxon>eudicotyledons</taxon>
        <taxon>Gunneridae</taxon>
        <taxon>Pentapetalae</taxon>
        <taxon>asterids</taxon>
        <taxon>lamiids</taxon>
        <taxon>Lamiales</taxon>
        <taxon>Plantaginaceae</taxon>
        <taxon>Cheloneae</taxon>
        <taxon>Penstemon</taxon>
    </lineage>
</organism>
<dbReference type="InterPro" id="IPR025312">
    <property type="entry name" value="DUF4216"/>
</dbReference>
<dbReference type="Pfam" id="PF02992">
    <property type="entry name" value="Transposase_21"/>
    <property type="match status" value="1"/>
</dbReference>
<dbReference type="AlphaFoldDB" id="A0ABD3TPP0"/>
<evidence type="ECO:0000313" key="4">
    <source>
        <dbReference type="EMBL" id="KAL3839069.1"/>
    </source>
</evidence>
<proteinExistence type="predicted"/>
<keyword evidence="5" id="KW-1185">Reference proteome</keyword>
<feature type="domain" description="DUF4218" evidence="3">
    <location>
        <begin position="627"/>
        <end position="737"/>
    </location>
</feature>
<sequence>MTLSLWKVFEPILIYPPNLVKLHLLTHGIDVTYGEWTHHGETSDIHVENHNNHGHMDETFEEEQLLEDLNLGRCNFDNYDPENTDVCYDDFNDTPDLIPEDEKDKFQKLLKDTQRKLYPGCSQSLLSFLVKLLNIKVLNRMTNKYHDMIISLFKEYLPDGDIIPPSFYEARKVLTAIGLGYELIHACKNDCILFWKEHTNGMPKEKKIPHKILRYFPLKPRKIGSDDTMVHSADSVAWKDFDKQYPWFGQDPRNIRLGFATDGFNPFCNMNNSYSIWPVILAVYNLPPWQCMKKLYLMLSLLIPGPRSPGKDIDVYLRPLIEELKELWVGVITRDVESGECFRLHAAILWTIHDLPAYSDISGHQTKGYCACPRCSMNTPSRRLRSKIGYLDNRRFLPRYHPYRKSLKFNGKIESGSKPRELNVDEILAQLKEIENVKLGKHSGNTKRKRSSQQSCWKKKKSILFELPYWSKLKLRHNIDVMHIEKYICDNIIGTILDVDGKSKDTEKARLDLKDMGIRSELHLKTLDGAKANKDGKVRFLKPRAIYTLSQKDRQGFCQFLKAVKFPDGYAANISSRVSIKDCKITGLKSHDCHVLLERLLPVGMRGFLNKDVLNAITELSSFFRKLCSRTFKLDVPDYLEKKMPVIFCKLEMIFPPTFFDVMVHLSLHLANEAKFGGPVHYRWMYPIERYIFFLMRKLDTRPEGSIAEAYIVKESLNFCSMYLHGTETIFNIVERNPDGEVHPNATLSVFKSKIRVFGETKYTQLKREDRSALHWFVLNNCPEIEIYLREHEEELKQENSIGWETRQKKEFALWIENRIKELQRIRSPEVSDELLAVASGPHFQINRCSGCIVEGVNYLTRERDSRRSTQNSGFYGVLEDVIELSYVDNFRCVLFSCKWFGLQLHKPVKIDDDFTSINVNKLWYTSDPYVLANQVTQVFYVSDTKLGGDWKVELDMNDAYQQENCAYIQVEENNKEIGSVVRDDEAPLEVEISERVINPRTNNQNEGEEYEEEEDDTLGEEYGSSDEEASQAYVDSDLEYE</sequence>
<feature type="compositionally biased region" description="Acidic residues" evidence="1">
    <location>
        <begin position="1007"/>
        <end position="1030"/>
    </location>
</feature>
<dbReference type="PANTHER" id="PTHR48258:SF14">
    <property type="entry name" value="OS02G0583300 PROTEIN"/>
    <property type="match status" value="1"/>
</dbReference>
<dbReference type="Pfam" id="PF13952">
    <property type="entry name" value="DUF4216"/>
    <property type="match status" value="1"/>
</dbReference>
<evidence type="ECO:0000259" key="2">
    <source>
        <dbReference type="Pfam" id="PF13952"/>
    </source>
</evidence>
<dbReference type="InterPro" id="IPR025452">
    <property type="entry name" value="DUF4218"/>
</dbReference>
<reference evidence="4 5" key="1">
    <citation type="submission" date="2024-12" db="EMBL/GenBank/DDBJ databases">
        <title>The unique morphological basis and parallel evolutionary history of personate flowers in Penstemon.</title>
        <authorList>
            <person name="Depatie T.H."/>
            <person name="Wessinger C.A."/>
        </authorList>
    </citation>
    <scope>NUCLEOTIDE SEQUENCE [LARGE SCALE GENOMIC DNA]</scope>
    <source>
        <strain evidence="4">WTNN_2</strain>
        <tissue evidence="4">Leaf</tissue>
    </source>
</reference>
<feature type="region of interest" description="Disordered" evidence="1">
    <location>
        <begin position="993"/>
        <end position="1042"/>
    </location>
</feature>
<dbReference type="Proteomes" id="UP001634393">
    <property type="component" value="Unassembled WGS sequence"/>
</dbReference>
<gene>
    <name evidence="4" type="ORF">ACJIZ3_023660</name>
</gene>
<evidence type="ECO:0000313" key="5">
    <source>
        <dbReference type="Proteomes" id="UP001634393"/>
    </source>
</evidence>
<evidence type="ECO:0000259" key="3">
    <source>
        <dbReference type="Pfam" id="PF13960"/>
    </source>
</evidence>